<feature type="region of interest" description="Disordered" evidence="1">
    <location>
        <begin position="522"/>
        <end position="553"/>
    </location>
</feature>
<gene>
    <name evidence="2" type="ORF">AK812_SmicGene23061</name>
</gene>
<evidence type="ECO:0000256" key="1">
    <source>
        <dbReference type="SAM" id="MobiDB-lite"/>
    </source>
</evidence>
<name>A0A1Q9DI78_SYMMI</name>
<protein>
    <submittedName>
        <fullName evidence="2">Uncharacterized protein</fullName>
    </submittedName>
</protein>
<comment type="caution">
    <text evidence="2">The sequence shown here is derived from an EMBL/GenBank/DDBJ whole genome shotgun (WGS) entry which is preliminary data.</text>
</comment>
<dbReference type="AlphaFoldDB" id="A0A1Q9DI78"/>
<reference evidence="2 3" key="1">
    <citation type="submission" date="2016-02" db="EMBL/GenBank/DDBJ databases">
        <title>Genome analysis of coral dinoflagellate symbionts highlights evolutionary adaptations to a symbiotic lifestyle.</title>
        <authorList>
            <person name="Aranda M."/>
            <person name="Li Y."/>
            <person name="Liew Y.J."/>
            <person name="Baumgarten S."/>
            <person name="Simakov O."/>
            <person name="Wilson M."/>
            <person name="Piel J."/>
            <person name="Ashoor H."/>
            <person name="Bougouffa S."/>
            <person name="Bajic V.B."/>
            <person name="Ryu T."/>
            <person name="Ravasi T."/>
            <person name="Bayer T."/>
            <person name="Micklem G."/>
            <person name="Kim H."/>
            <person name="Bhak J."/>
            <person name="Lajeunesse T.C."/>
            <person name="Voolstra C.R."/>
        </authorList>
    </citation>
    <scope>NUCLEOTIDE SEQUENCE [LARGE SCALE GENOMIC DNA]</scope>
    <source>
        <strain evidence="2 3">CCMP2467</strain>
    </source>
</reference>
<dbReference type="EMBL" id="LSRX01000524">
    <property type="protein sequence ID" value="OLP94875.1"/>
    <property type="molecule type" value="Genomic_DNA"/>
</dbReference>
<evidence type="ECO:0000313" key="3">
    <source>
        <dbReference type="Proteomes" id="UP000186817"/>
    </source>
</evidence>
<keyword evidence="3" id="KW-1185">Reference proteome</keyword>
<dbReference type="Proteomes" id="UP000186817">
    <property type="component" value="Unassembled WGS sequence"/>
</dbReference>
<proteinExistence type="predicted"/>
<sequence>MRILRLVRVVRAIRPLYMLAIGVVRAMQSMFWVLVLTFVALYALAILTTRAIGRGELLNSMHDIPEETRLMFNTIADSMFTLLRTFGPSVGPILVFDAAITPWSCAHPCARGHTAVMLAPDSAGQLKQKKRINRKLTQAANANAVAVLSVVSEELKYMNGVNMATALHRIARHCVRGESGPDAAACPEALKEVQEHPAYAALLQAVEQQAEVALFAQSCGRADESEEVLPAQCASIIAWSLACLDICNERLLSVLAALAVPKLEAFKFYEAPVGPRSVLIEALAQRLRRRRLGEYKPHCLTLALWSFAELGVNDMVLADSLALELRREADCLQPQEVCNISWALAHGFRSPRLLDTLREALAGDVLRRFKPQEFSSLMQSITTGGVPLPGLFGRCGAPALRLAKSMKAKHILSTLKACEVAGCRECPDLVPRLLDVAVDQIGSFEAHELVAATCAAAELYPEHPGFFKACSSCLAPLLSELSADNLADLSHAFTKCRDTTSASWIMYYVQLERRSRIPQCFSPTRQSISTASTTPDREGGDSDGLPVSSDEDVQGPARAINMNWVQPSLDPRVIAPPDAEAGKPWKVMPLRPPPGLSPVLTGLPGGYISSDAPLSSFPL</sequence>
<accession>A0A1Q9DI78</accession>
<organism evidence="2 3">
    <name type="scientific">Symbiodinium microadriaticum</name>
    <name type="common">Dinoflagellate</name>
    <name type="synonym">Zooxanthella microadriatica</name>
    <dbReference type="NCBI Taxonomy" id="2951"/>
    <lineage>
        <taxon>Eukaryota</taxon>
        <taxon>Sar</taxon>
        <taxon>Alveolata</taxon>
        <taxon>Dinophyceae</taxon>
        <taxon>Suessiales</taxon>
        <taxon>Symbiodiniaceae</taxon>
        <taxon>Symbiodinium</taxon>
    </lineage>
</organism>
<dbReference type="OMA" id="ANILWAY"/>
<evidence type="ECO:0000313" key="2">
    <source>
        <dbReference type="EMBL" id="OLP94875.1"/>
    </source>
</evidence>
<dbReference type="OrthoDB" id="442079at2759"/>
<feature type="compositionally biased region" description="Polar residues" evidence="1">
    <location>
        <begin position="522"/>
        <end position="534"/>
    </location>
</feature>